<dbReference type="PROSITE" id="PS00099">
    <property type="entry name" value="THIOLASE_3"/>
    <property type="match status" value="1"/>
</dbReference>
<gene>
    <name evidence="7" type="ORF">ONB1V03_LOCUS8791</name>
</gene>
<dbReference type="GO" id="GO:0003985">
    <property type="term" value="F:acetyl-CoA C-acetyltransferase activity"/>
    <property type="evidence" value="ECO:0007669"/>
    <property type="project" value="TreeGrafter"/>
</dbReference>
<dbReference type="SUPFAM" id="SSF53901">
    <property type="entry name" value="Thiolase-like"/>
    <property type="match status" value="4"/>
</dbReference>
<evidence type="ECO:0000313" key="7">
    <source>
        <dbReference type="EMBL" id="CAD7652125.1"/>
    </source>
</evidence>
<dbReference type="Proteomes" id="UP000728032">
    <property type="component" value="Unassembled WGS sequence"/>
</dbReference>
<dbReference type="PANTHER" id="PTHR18919">
    <property type="entry name" value="ACETYL-COA C-ACYLTRANSFERASE"/>
    <property type="match status" value="1"/>
</dbReference>
<dbReference type="PROSITE" id="PS00098">
    <property type="entry name" value="THIOLASE_1"/>
    <property type="match status" value="1"/>
</dbReference>
<organism evidence="7">
    <name type="scientific">Oppiella nova</name>
    <dbReference type="NCBI Taxonomy" id="334625"/>
    <lineage>
        <taxon>Eukaryota</taxon>
        <taxon>Metazoa</taxon>
        <taxon>Ecdysozoa</taxon>
        <taxon>Arthropoda</taxon>
        <taxon>Chelicerata</taxon>
        <taxon>Arachnida</taxon>
        <taxon>Acari</taxon>
        <taxon>Acariformes</taxon>
        <taxon>Sarcoptiformes</taxon>
        <taxon>Oribatida</taxon>
        <taxon>Brachypylina</taxon>
        <taxon>Oppioidea</taxon>
        <taxon>Oppiidae</taxon>
        <taxon>Oppiella</taxon>
    </lineage>
</organism>
<comment type="similarity">
    <text evidence="2">Belongs to the thiolase-like superfamily. Thiolase family.</text>
</comment>
<dbReference type="FunFam" id="3.40.47.10:FF:000010">
    <property type="entry name" value="Acetyl-CoA acetyltransferase (Thiolase)"/>
    <property type="match status" value="1"/>
</dbReference>
<dbReference type="InterPro" id="IPR020615">
    <property type="entry name" value="Thiolase_acyl_enz_int_AS"/>
</dbReference>
<dbReference type="InterPro" id="IPR002155">
    <property type="entry name" value="Thiolase"/>
</dbReference>
<dbReference type="AlphaFoldDB" id="A0A7R9M4A4"/>
<keyword evidence="3" id="KW-0808">Transferase</keyword>
<dbReference type="GO" id="GO:0005739">
    <property type="term" value="C:mitochondrion"/>
    <property type="evidence" value="ECO:0007669"/>
    <property type="project" value="TreeGrafter"/>
</dbReference>
<dbReference type="Gene3D" id="3.40.47.10">
    <property type="match status" value="4"/>
</dbReference>
<evidence type="ECO:0000256" key="1">
    <source>
        <dbReference type="ARBA" id="ARBA00005189"/>
    </source>
</evidence>
<evidence type="ECO:0000259" key="6">
    <source>
        <dbReference type="Pfam" id="PF02803"/>
    </source>
</evidence>
<evidence type="ECO:0000256" key="4">
    <source>
        <dbReference type="ARBA" id="ARBA00023315"/>
    </source>
</evidence>
<feature type="non-terminal residue" evidence="7">
    <location>
        <position position="1"/>
    </location>
</feature>
<feature type="domain" description="Thiolase N-terminal" evidence="5">
    <location>
        <begin position="622"/>
        <end position="880"/>
    </location>
</feature>
<feature type="domain" description="Thiolase C-terminal" evidence="6">
    <location>
        <begin position="887"/>
        <end position="1008"/>
    </location>
</feature>
<dbReference type="PANTHER" id="PTHR18919:SF107">
    <property type="entry name" value="ACETYL-COA ACETYLTRANSFERASE, CYTOSOLIC"/>
    <property type="match status" value="1"/>
</dbReference>
<dbReference type="EMBL" id="OC920000">
    <property type="protein sequence ID" value="CAD7652125.1"/>
    <property type="molecule type" value="Genomic_DNA"/>
</dbReference>
<protein>
    <submittedName>
        <fullName evidence="7">Uncharacterized protein</fullName>
    </submittedName>
</protein>
<dbReference type="InterPro" id="IPR020613">
    <property type="entry name" value="Thiolase_CS"/>
</dbReference>
<dbReference type="Pfam" id="PF02803">
    <property type="entry name" value="Thiolase_C"/>
    <property type="match status" value="1"/>
</dbReference>
<dbReference type="GO" id="GO:0006635">
    <property type="term" value="P:fatty acid beta-oxidation"/>
    <property type="evidence" value="ECO:0007669"/>
    <property type="project" value="TreeGrafter"/>
</dbReference>
<dbReference type="PROSITE" id="PS00737">
    <property type="entry name" value="THIOLASE_2"/>
    <property type="match status" value="2"/>
</dbReference>
<dbReference type="Pfam" id="PF00108">
    <property type="entry name" value="Thiolase_N"/>
    <property type="match status" value="2"/>
</dbReference>
<evidence type="ECO:0000313" key="8">
    <source>
        <dbReference type="Proteomes" id="UP000728032"/>
    </source>
</evidence>
<accession>A0A7R9M4A4</accession>
<dbReference type="EMBL" id="CAJPVJ010005175">
    <property type="protein sequence ID" value="CAG2169312.1"/>
    <property type="molecule type" value="Genomic_DNA"/>
</dbReference>
<name>A0A7R9M4A4_9ACAR</name>
<keyword evidence="4" id="KW-0012">Acyltransferase</keyword>
<comment type="pathway">
    <text evidence="1">Lipid metabolism.</text>
</comment>
<reference evidence="7" key="1">
    <citation type="submission" date="2020-11" db="EMBL/GenBank/DDBJ databases">
        <authorList>
            <person name="Tran Van P."/>
        </authorList>
    </citation>
    <scope>NUCLEOTIDE SEQUENCE</scope>
</reference>
<evidence type="ECO:0000259" key="5">
    <source>
        <dbReference type="Pfam" id="PF00108"/>
    </source>
</evidence>
<dbReference type="InterPro" id="IPR016039">
    <property type="entry name" value="Thiolase-like"/>
</dbReference>
<evidence type="ECO:0000256" key="3">
    <source>
        <dbReference type="ARBA" id="ARBA00022679"/>
    </source>
</evidence>
<keyword evidence="8" id="KW-1185">Reference proteome</keyword>
<proteinExistence type="inferred from homology"/>
<feature type="domain" description="Thiolase N-terminal" evidence="5">
    <location>
        <begin position="238"/>
        <end position="498"/>
    </location>
</feature>
<dbReference type="OrthoDB" id="5404651at2759"/>
<dbReference type="InterPro" id="IPR020617">
    <property type="entry name" value="Thiolase_C"/>
</dbReference>
<dbReference type="InterPro" id="IPR020616">
    <property type="entry name" value="Thiolase_N"/>
</dbReference>
<dbReference type="CDD" id="cd00751">
    <property type="entry name" value="thiolase"/>
    <property type="match status" value="2"/>
</dbReference>
<evidence type="ECO:0000256" key="2">
    <source>
        <dbReference type="ARBA" id="ARBA00010982"/>
    </source>
</evidence>
<dbReference type="NCBIfam" id="TIGR01930">
    <property type="entry name" value="AcCoA-C-Actrans"/>
    <property type="match status" value="2"/>
</dbReference>
<sequence>ELEEKWRKIRLNLNYIAIEIHNDYHWFPPHIYDNINTFPQLSMHSSNSIPDIAFDNNFLPLNPGYSNEILYSQIDTILLPPNYLTNCSDYDVTARPGHQFRTDCITNCILEEFRRNSSDCIHRTADLLRKDLLIGDRLARFCPVFDKWGDYHQSFYFSAHNSHEIRSSCEELCQNECHNQFFDFVFKKKTRLPLSAWDMRTSVYISHNHLPDQVVEHLPEMTFISFIASFGGLVGMCKTPTELGEIAARGALQAAGVDPKLVNSVTVGTVIQIAANDTPIIPRGLVLRLGIPLEVPALCVNIQCGSGFQAIMTGAQVFLTVVIAPADDNDIVSNDCDITLAVGAESMSLTPFMVITGNDERRPVWGQAIGHTTGMRLEDGLWEGLKDHNCNIRMGETAEKLPKKYQISREGADAIALRSQQRWADAHKRGVFKEEVVPVPIKLKGKDVMFDTDEHPKPKTTADQLAKLSSVFERNGTVTAGNASGVNDGAGALVLASEKAVKRHNLKPLARIVGHSCVGVDPTIMGIGPAPAIKKLLAKTGLTLEAMDVIEVNEAFASQFASVEKELGLDPNKTNVNGGAIAIGHPLGATGARIMTNLVYEVRRRKGKYALGSACIGGGQGVFIVGAKRTPFGSLGGVFKDVSVVELGVVASRAALQQANVSPDIVDSVTAGNVIQVSSREFVARAVGLKAGVPIPVPALTVNRACGSGFQAMVNGYQDIILRDAEIALTLGAENMSQTPFVLRNARFGVKFSTTPLLEDALWEGLKDHSANIRMGETAEKLGKQYGITREGADAIALRSQQRWADAHQRGVFKEEVAPVTIKVKGKDVVIDTDEHPKPKTTAEQLAKLPSVFERNGTVTAGNASGVNDGAGAIVLASEEALKKHSLKPLARIVGYASVGVEPTIMGIGPAPAIRRVLERAGLQLKDIDVIEVNEAFATQFAAVEKDLGLDPNKTNVNGGAVALGHPVGASGARIIANLVYELKRRNAKYAIGSACIGGGQGIAVLIENVQ</sequence>
<dbReference type="InterPro" id="IPR020610">
    <property type="entry name" value="Thiolase_AS"/>
</dbReference>